<dbReference type="Gene3D" id="3.30.565.10">
    <property type="entry name" value="Histidine kinase-like ATPase, C-terminal domain"/>
    <property type="match status" value="1"/>
</dbReference>
<keyword evidence="9" id="KW-0418">Kinase</keyword>
<dbReference type="Gene3D" id="3.40.190.10">
    <property type="entry name" value="Periplasmic binding protein-like II"/>
    <property type="match status" value="2"/>
</dbReference>
<organism evidence="21 22">
    <name type="scientific">Fusibacter paucivorans</name>
    <dbReference type="NCBI Taxonomy" id="76009"/>
    <lineage>
        <taxon>Bacteria</taxon>
        <taxon>Bacillati</taxon>
        <taxon>Bacillota</taxon>
        <taxon>Clostridia</taxon>
        <taxon>Eubacteriales</taxon>
        <taxon>Eubacteriales Family XII. Incertae Sedis</taxon>
        <taxon>Fusibacter</taxon>
    </lineage>
</organism>
<feature type="signal peptide" evidence="18">
    <location>
        <begin position="1"/>
        <end position="25"/>
    </location>
</feature>
<dbReference type="CDD" id="cd16922">
    <property type="entry name" value="HATPase_EvgS-ArcB-TorS-like"/>
    <property type="match status" value="1"/>
</dbReference>
<dbReference type="SUPFAM" id="SSF47384">
    <property type="entry name" value="Homodimeric domain of signal transducing histidine kinase"/>
    <property type="match status" value="1"/>
</dbReference>
<keyword evidence="9" id="KW-0808">Transferase</keyword>
<name>A0ABS5PMK4_9FIRM</name>
<proteinExistence type="predicted"/>
<evidence type="ECO:0000259" key="20">
    <source>
        <dbReference type="PROSITE" id="PS50110"/>
    </source>
</evidence>
<comment type="caution">
    <text evidence="21">The sequence shown here is derived from an EMBL/GenBank/DDBJ whole genome shotgun (WGS) entry which is preliminary data.</text>
</comment>
<evidence type="ECO:0000256" key="8">
    <source>
        <dbReference type="ARBA" id="ARBA00022741"/>
    </source>
</evidence>
<evidence type="ECO:0000256" key="4">
    <source>
        <dbReference type="ARBA" id="ARBA00018672"/>
    </source>
</evidence>
<dbReference type="CDD" id="cd01007">
    <property type="entry name" value="PBP2_BvgS_HisK_like"/>
    <property type="match status" value="1"/>
</dbReference>
<dbReference type="Pfam" id="PF00072">
    <property type="entry name" value="Response_reg"/>
    <property type="match status" value="1"/>
</dbReference>
<feature type="chain" id="PRO_5047527089" description="Stage 0 sporulation protein A homolog" evidence="18">
    <location>
        <begin position="26"/>
        <end position="998"/>
    </location>
</feature>
<dbReference type="InterPro" id="IPR003661">
    <property type="entry name" value="HisK_dim/P_dom"/>
</dbReference>
<feature type="region of interest" description="Disordered" evidence="16">
    <location>
        <begin position="857"/>
        <end position="876"/>
    </location>
</feature>
<comment type="subcellular location">
    <subcellularLocation>
        <location evidence="2">Cell membrane</location>
        <topology evidence="2">Multi-pass membrane protein</topology>
    </subcellularLocation>
</comment>
<dbReference type="SMART" id="SM00388">
    <property type="entry name" value="HisKA"/>
    <property type="match status" value="1"/>
</dbReference>
<dbReference type="Pfam" id="PF02518">
    <property type="entry name" value="HATPase_c"/>
    <property type="match status" value="1"/>
</dbReference>
<dbReference type="InterPro" id="IPR005467">
    <property type="entry name" value="His_kinase_dom"/>
</dbReference>
<evidence type="ECO:0000313" key="22">
    <source>
        <dbReference type="Proteomes" id="UP000746471"/>
    </source>
</evidence>
<dbReference type="EC" id="2.7.13.3" evidence="3"/>
<dbReference type="CDD" id="cd17546">
    <property type="entry name" value="REC_hyHK_CKI1_RcsC-like"/>
    <property type="match status" value="1"/>
</dbReference>
<evidence type="ECO:0000259" key="19">
    <source>
        <dbReference type="PROSITE" id="PS50109"/>
    </source>
</evidence>
<dbReference type="SMART" id="SM00387">
    <property type="entry name" value="HATPase_c"/>
    <property type="match status" value="1"/>
</dbReference>
<dbReference type="Gene3D" id="1.10.287.130">
    <property type="match status" value="1"/>
</dbReference>
<keyword evidence="8" id="KW-0547">Nucleotide-binding</keyword>
<dbReference type="Pfam" id="PF00497">
    <property type="entry name" value="SBP_bac_3"/>
    <property type="match status" value="1"/>
</dbReference>
<dbReference type="PROSITE" id="PS50109">
    <property type="entry name" value="HIS_KIN"/>
    <property type="match status" value="1"/>
</dbReference>
<evidence type="ECO:0000256" key="6">
    <source>
        <dbReference type="ARBA" id="ARBA00022553"/>
    </source>
</evidence>
<dbReference type="CDD" id="cd00082">
    <property type="entry name" value="HisKA"/>
    <property type="match status" value="1"/>
</dbReference>
<feature type="transmembrane region" description="Helical" evidence="17">
    <location>
        <begin position="279"/>
        <end position="298"/>
    </location>
</feature>
<dbReference type="SUPFAM" id="SSF53850">
    <property type="entry name" value="Periplasmic binding protein-like II"/>
    <property type="match status" value="1"/>
</dbReference>
<dbReference type="SUPFAM" id="SSF52172">
    <property type="entry name" value="CheY-like"/>
    <property type="match status" value="1"/>
</dbReference>
<keyword evidence="10" id="KW-0067">ATP-binding</keyword>
<dbReference type="InterPro" id="IPR011006">
    <property type="entry name" value="CheY-like_superfamily"/>
</dbReference>
<evidence type="ECO:0000256" key="16">
    <source>
        <dbReference type="SAM" id="MobiDB-lite"/>
    </source>
</evidence>
<keyword evidence="7 17" id="KW-0812">Transmembrane</keyword>
<evidence type="ECO:0000256" key="11">
    <source>
        <dbReference type="ARBA" id="ARBA00022989"/>
    </source>
</evidence>
<evidence type="ECO:0000256" key="1">
    <source>
        <dbReference type="ARBA" id="ARBA00000085"/>
    </source>
</evidence>
<feature type="compositionally biased region" description="Polar residues" evidence="16">
    <location>
        <begin position="857"/>
        <end position="866"/>
    </location>
</feature>
<dbReference type="SUPFAM" id="SSF47226">
    <property type="entry name" value="Histidine-containing phosphotransfer domain, HPT domain"/>
    <property type="match status" value="1"/>
</dbReference>
<dbReference type="InterPro" id="IPR001789">
    <property type="entry name" value="Sig_transdc_resp-reg_receiver"/>
</dbReference>
<evidence type="ECO:0000256" key="2">
    <source>
        <dbReference type="ARBA" id="ARBA00004651"/>
    </source>
</evidence>
<keyword evidence="22" id="KW-1185">Reference proteome</keyword>
<gene>
    <name evidence="21" type="ORF">KHM83_02735</name>
</gene>
<keyword evidence="6 15" id="KW-0597">Phosphoprotein</keyword>
<feature type="domain" description="Response regulatory" evidence="20">
    <location>
        <begin position="726"/>
        <end position="842"/>
    </location>
</feature>
<dbReference type="PANTHER" id="PTHR45339">
    <property type="entry name" value="HYBRID SIGNAL TRANSDUCTION HISTIDINE KINASE J"/>
    <property type="match status" value="1"/>
</dbReference>
<protein>
    <recommendedName>
        <fullName evidence="4">Stage 0 sporulation protein A homolog</fullName>
        <ecNumber evidence="3">2.7.13.3</ecNumber>
    </recommendedName>
</protein>
<dbReference type="InterPro" id="IPR036890">
    <property type="entry name" value="HATPase_C_sf"/>
</dbReference>
<dbReference type="SUPFAM" id="SSF55874">
    <property type="entry name" value="ATPase domain of HSP90 chaperone/DNA topoisomerase II/histidine kinase"/>
    <property type="match status" value="1"/>
</dbReference>
<evidence type="ECO:0000256" key="17">
    <source>
        <dbReference type="SAM" id="Phobius"/>
    </source>
</evidence>
<evidence type="ECO:0000256" key="14">
    <source>
        <dbReference type="ARBA" id="ARBA00024867"/>
    </source>
</evidence>
<sequence length="998" mass="113084">MKRIIASIVSLMLMSAVLLSTFGFADTNDSDIYFTQDELDFIAAHPLIHVGVDTEFVPFEFVDDRGRYEGIASEYLTYIQNETGLSFDIEKAFEWPEIYNMALEGEIDLLPALTKTESREADFYFSNPYYTFKRVIVVSDTESQIRGIDNLTHYVVAVQENSSHHSYLSQMKGLSLSLYPTAEKALAAVASGKERVFVGNLATTNYIIRKNGLTNLKMITFESDESQTLHFAASEEMAPLIPIINKVLINIPEEEKIAINSRWVTLNIEPDYSGLIRRFVAAGLLILLLFIVSAFWIVKLKKEIAARRLVEEALTIAKKDAEYANQVKSNFLARMSHEIRTPLNAIYGISHLLKNTEMSAVQTSYVNRIVKSSKAIIDIVNDILDYSKIDADKMTIERITFDLDHLIQNIIIITSYPLDRKKLHFRFYKEPGIPNMFFGDRKRIEQVLINLLNNAVKFTEEGEIAFEIKLRAKESGRYILNFIISDTGIGMSKKALNDLFQPFQQADGSISRKYGGTGLGLSIVKRLVELMDGKIDVYSTVGEGTSFVVELPLEMDVEGEKAYQKERQRYYLNDIQTIFFTKRPSQLNFLINSLKNLGINAHIISDEEAVIKHLREAAGKYVKPYDLVIVDFDPYSDNQSALYNEIMNNGNLVNKPKIIALVPYTNDLTIENLQRDPDIIALIHPVITSVLYDAIVELFYAKKSVLKTTSNALSDISKHFADDYHKILIVDDNLTNQMIVSEILAQHQITYYVADNGKEAIEQYKRHHAYIALILMDLHMPIMNGFEASEHIQALSTEVPILAMTADVIEDTLEKLNTHGMVDYILKPFDPDVLIEKIAMYMKADVQGTDRDQDINSEASETSENNGALKRHESRKALEEHTSAVMDFQKALHHTGLPKDKLKRILSVYRQENEGFVATLENKLSEGDYVSAEKMVHKLKSSTGGISADTLHKELINFQAQLKDGDEAVIHQSFVTVKHQITQLLMEIDAILSIEKDH</sequence>
<dbReference type="InterPro" id="IPR004358">
    <property type="entry name" value="Sig_transdc_His_kin-like_C"/>
</dbReference>
<keyword evidence="11 17" id="KW-1133">Transmembrane helix</keyword>
<dbReference type="InterPro" id="IPR003594">
    <property type="entry name" value="HATPase_dom"/>
</dbReference>
<dbReference type="PROSITE" id="PS50110">
    <property type="entry name" value="RESPONSE_REGULATORY"/>
    <property type="match status" value="1"/>
</dbReference>
<feature type="modified residue" description="4-aspartylphosphate" evidence="15">
    <location>
        <position position="777"/>
    </location>
</feature>
<accession>A0ABS5PMK4</accession>
<dbReference type="Proteomes" id="UP000746471">
    <property type="component" value="Unassembled WGS sequence"/>
</dbReference>
<evidence type="ECO:0000256" key="15">
    <source>
        <dbReference type="PROSITE-ProRule" id="PRU00169"/>
    </source>
</evidence>
<evidence type="ECO:0000313" key="21">
    <source>
        <dbReference type="EMBL" id="MBS7525591.1"/>
    </source>
</evidence>
<reference evidence="21 22" key="1">
    <citation type="submission" date="2021-05" db="EMBL/GenBank/DDBJ databases">
        <title>Fusibacter ferrireducens sp. nov., an anaerobic, sulfur- and Fe-reducing bacterium isolated from the mangrove sediment.</title>
        <authorList>
            <person name="Qiu D."/>
        </authorList>
    </citation>
    <scope>NUCLEOTIDE SEQUENCE [LARGE SCALE GENOMIC DNA]</scope>
    <source>
        <strain evidence="21 22">DSM 12116</strain>
    </source>
</reference>
<evidence type="ECO:0000256" key="13">
    <source>
        <dbReference type="ARBA" id="ARBA00023136"/>
    </source>
</evidence>
<evidence type="ECO:0000256" key="3">
    <source>
        <dbReference type="ARBA" id="ARBA00012438"/>
    </source>
</evidence>
<dbReference type="SMART" id="SM00448">
    <property type="entry name" value="REC"/>
    <property type="match status" value="1"/>
</dbReference>
<dbReference type="PRINTS" id="PR00344">
    <property type="entry name" value="BCTRLSENSOR"/>
</dbReference>
<evidence type="ECO:0000256" key="7">
    <source>
        <dbReference type="ARBA" id="ARBA00022692"/>
    </source>
</evidence>
<evidence type="ECO:0000256" key="18">
    <source>
        <dbReference type="SAM" id="SignalP"/>
    </source>
</evidence>
<dbReference type="Gene3D" id="3.40.50.2300">
    <property type="match status" value="1"/>
</dbReference>
<evidence type="ECO:0000256" key="10">
    <source>
        <dbReference type="ARBA" id="ARBA00022840"/>
    </source>
</evidence>
<dbReference type="Gene3D" id="1.20.120.160">
    <property type="entry name" value="HPT domain"/>
    <property type="match status" value="1"/>
</dbReference>
<dbReference type="InterPro" id="IPR036097">
    <property type="entry name" value="HisK_dim/P_sf"/>
</dbReference>
<dbReference type="SMART" id="SM00062">
    <property type="entry name" value="PBPb"/>
    <property type="match status" value="1"/>
</dbReference>
<dbReference type="PANTHER" id="PTHR45339:SF1">
    <property type="entry name" value="HYBRID SIGNAL TRANSDUCTION HISTIDINE KINASE J"/>
    <property type="match status" value="1"/>
</dbReference>
<keyword evidence="5" id="KW-1003">Cell membrane</keyword>
<evidence type="ECO:0000256" key="12">
    <source>
        <dbReference type="ARBA" id="ARBA00023012"/>
    </source>
</evidence>
<dbReference type="Pfam" id="PF00512">
    <property type="entry name" value="HisKA"/>
    <property type="match status" value="1"/>
</dbReference>
<dbReference type="InterPro" id="IPR001638">
    <property type="entry name" value="Solute-binding_3/MltF_N"/>
</dbReference>
<evidence type="ECO:0000256" key="5">
    <source>
        <dbReference type="ARBA" id="ARBA00022475"/>
    </source>
</evidence>
<dbReference type="InterPro" id="IPR036641">
    <property type="entry name" value="HPT_dom_sf"/>
</dbReference>
<dbReference type="RefSeq" id="WP_213235376.1">
    <property type="nucleotide sequence ID" value="NZ_JAHBCL010000003.1"/>
</dbReference>
<keyword evidence="18" id="KW-0732">Signal</keyword>
<dbReference type="EMBL" id="JAHBCL010000003">
    <property type="protein sequence ID" value="MBS7525591.1"/>
    <property type="molecule type" value="Genomic_DNA"/>
</dbReference>
<feature type="domain" description="Histidine kinase" evidence="19">
    <location>
        <begin position="334"/>
        <end position="555"/>
    </location>
</feature>
<comment type="function">
    <text evidence="14">May play the central regulatory role in sporulation. It may be an element of the effector pathway responsible for the activation of sporulation genes in response to nutritional stress. Spo0A may act in concert with spo0H (a sigma factor) to control the expression of some genes that are critical to the sporulation process.</text>
</comment>
<keyword evidence="12" id="KW-0902">Two-component regulatory system</keyword>
<comment type="catalytic activity">
    <reaction evidence="1">
        <text>ATP + protein L-histidine = ADP + protein N-phospho-L-histidine.</text>
        <dbReference type="EC" id="2.7.13.3"/>
    </reaction>
</comment>
<keyword evidence="13 17" id="KW-0472">Membrane</keyword>
<evidence type="ECO:0000256" key="9">
    <source>
        <dbReference type="ARBA" id="ARBA00022777"/>
    </source>
</evidence>